<keyword evidence="14" id="KW-1185">Reference proteome</keyword>
<feature type="transmembrane region" description="Helical" evidence="10">
    <location>
        <begin position="256"/>
        <end position="279"/>
    </location>
</feature>
<keyword evidence="3 8" id="KW-0812">Transmembrane</keyword>
<dbReference type="GO" id="GO:0048039">
    <property type="term" value="F:ubiquinone binding"/>
    <property type="evidence" value="ECO:0007669"/>
    <property type="project" value="TreeGrafter"/>
</dbReference>
<feature type="transmembrane region" description="Helical" evidence="10">
    <location>
        <begin position="36"/>
        <end position="54"/>
    </location>
</feature>
<name>E3J4I2_PSEI1</name>
<feature type="region of interest" description="Disordered" evidence="9">
    <location>
        <begin position="498"/>
        <end position="519"/>
    </location>
</feature>
<evidence type="ECO:0000313" key="13">
    <source>
        <dbReference type="EMBL" id="ADP84246.1"/>
    </source>
</evidence>
<organism evidence="13 14">
    <name type="scientific">Pseudofrankia inefficax (strain DSM 45817 / CECT 9037 / DDB 130130 / EuI1c)</name>
    <name type="common">Frankia inefficax</name>
    <dbReference type="NCBI Taxonomy" id="298654"/>
    <lineage>
        <taxon>Bacteria</taxon>
        <taxon>Bacillati</taxon>
        <taxon>Actinomycetota</taxon>
        <taxon>Actinomycetes</taxon>
        <taxon>Frankiales</taxon>
        <taxon>Frankiaceae</taxon>
        <taxon>Pseudofrankia</taxon>
    </lineage>
</organism>
<keyword evidence="5 10" id="KW-1133">Transmembrane helix</keyword>
<evidence type="ECO:0000256" key="6">
    <source>
        <dbReference type="ARBA" id="ARBA00023027"/>
    </source>
</evidence>
<dbReference type="HOGENOM" id="CLU_007100_4_4_11"/>
<dbReference type="GO" id="GO:0012505">
    <property type="term" value="C:endomembrane system"/>
    <property type="evidence" value="ECO:0007669"/>
    <property type="project" value="UniProtKB-SubCell"/>
</dbReference>
<dbReference type="Pfam" id="PF01059">
    <property type="entry name" value="Oxidored_q5_N"/>
    <property type="match status" value="1"/>
</dbReference>
<feature type="transmembrane region" description="Helical" evidence="10">
    <location>
        <begin position="376"/>
        <end position="398"/>
    </location>
</feature>
<evidence type="ECO:0000256" key="9">
    <source>
        <dbReference type="SAM" id="MobiDB-lite"/>
    </source>
</evidence>
<evidence type="ECO:0000256" key="1">
    <source>
        <dbReference type="ARBA" id="ARBA00004127"/>
    </source>
</evidence>
<feature type="transmembrane region" description="Helical" evidence="10">
    <location>
        <begin position="314"/>
        <end position="335"/>
    </location>
</feature>
<evidence type="ECO:0000256" key="10">
    <source>
        <dbReference type="SAM" id="Phobius"/>
    </source>
</evidence>
<evidence type="ECO:0000256" key="2">
    <source>
        <dbReference type="ARBA" id="ARBA00009025"/>
    </source>
</evidence>
<dbReference type="PANTHER" id="PTHR43507:SF1">
    <property type="entry name" value="NADH-UBIQUINONE OXIDOREDUCTASE CHAIN 4"/>
    <property type="match status" value="1"/>
</dbReference>
<dbReference type="InParanoid" id="E3J4I2"/>
<keyword evidence="4" id="KW-1278">Translocase</keyword>
<dbReference type="Pfam" id="PF00361">
    <property type="entry name" value="Proton_antipo_M"/>
    <property type="match status" value="1"/>
</dbReference>
<dbReference type="GO" id="GO:0016020">
    <property type="term" value="C:membrane"/>
    <property type="evidence" value="ECO:0007669"/>
    <property type="project" value="UniProtKB-SubCell"/>
</dbReference>
<dbReference type="Proteomes" id="UP000002484">
    <property type="component" value="Chromosome"/>
</dbReference>
<comment type="subcellular location">
    <subcellularLocation>
        <location evidence="1">Endomembrane system</location>
        <topology evidence="1">Multi-pass membrane protein</topology>
    </subcellularLocation>
    <subcellularLocation>
        <location evidence="8">Membrane</location>
        <topology evidence="8">Multi-pass membrane protein</topology>
    </subcellularLocation>
</comment>
<dbReference type="RefSeq" id="WP_013427359.1">
    <property type="nucleotide sequence ID" value="NC_014666.1"/>
</dbReference>
<dbReference type="OrthoDB" id="9768329at2"/>
<feature type="transmembrane region" description="Helical" evidence="10">
    <location>
        <begin position="6"/>
        <end position="24"/>
    </location>
</feature>
<feature type="transmembrane region" description="Helical" evidence="10">
    <location>
        <begin position="285"/>
        <end position="307"/>
    </location>
</feature>
<evidence type="ECO:0000256" key="8">
    <source>
        <dbReference type="RuleBase" id="RU000320"/>
    </source>
</evidence>
<proteinExistence type="inferred from homology"/>
<dbReference type="STRING" id="298654.FraEuI1c_6262"/>
<dbReference type="InterPro" id="IPR010227">
    <property type="entry name" value="NADH_Q_OxRdtase_chainM/4"/>
</dbReference>
<feature type="transmembrane region" description="Helical" evidence="10">
    <location>
        <begin position="222"/>
        <end position="244"/>
    </location>
</feature>
<dbReference type="InterPro" id="IPR003918">
    <property type="entry name" value="NADH_UbQ_OxRdtase"/>
</dbReference>
<dbReference type="EMBL" id="CP002299">
    <property type="protein sequence ID" value="ADP84246.1"/>
    <property type="molecule type" value="Genomic_DNA"/>
</dbReference>
<evidence type="ECO:0000256" key="5">
    <source>
        <dbReference type="ARBA" id="ARBA00022989"/>
    </source>
</evidence>
<evidence type="ECO:0000313" key="14">
    <source>
        <dbReference type="Proteomes" id="UP000002484"/>
    </source>
</evidence>
<feature type="transmembrane region" description="Helical" evidence="10">
    <location>
        <begin position="341"/>
        <end position="364"/>
    </location>
</feature>
<feature type="transmembrane region" description="Helical" evidence="10">
    <location>
        <begin position="418"/>
        <end position="440"/>
    </location>
</feature>
<dbReference type="InterPro" id="IPR000260">
    <property type="entry name" value="NADH4_N"/>
</dbReference>
<evidence type="ECO:0000256" key="4">
    <source>
        <dbReference type="ARBA" id="ARBA00022967"/>
    </source>
</evidence>
<feature type="domain" description="NADH:ubiquinone oxidoreductase chain 4 N-terminal" evidence="12">
    <location>
        <begin position="66"/>
        <end position="125"/>
    </location>
</feature>
<keyword evidence="7 10" id="KW-0472">Membrane</keyword>
<dbReference type="FunCoup" id="E3J4I2">
    <property type="interactions" value="65"/>
</dbReference>
<sequence>MHTAPWLTILLAIPLVGAVVVALIPKTASTFAKQLTLGLTIVELVIAVIATAAYRPNVPGFQFTQRYDWIKQFGVSYSVGADGISIVLILLAAVLVPVVVLASWHECEEGKRSVPAFFALLLALQAGMVGVFAATDVFLFYVFFEAMLIPMYFLIGSYGAPKEQTQRAYAAVKFLLYSLFGGLLMLAAVIGLYVVSVHQLGHGTFDFATLRQMKIDPTTQKWLFLGFFLAFAIKAPLFPFHTWLPDAGAQSPTGGAVLLVGVLDKVGTFGLIRYCIPLFPDAADYFAPLVLALAVIGIFYGALLAIGQRDMKRLVSYTSLAHFGFIALGCFAFTSQAGVGAVLYMVNHGLSTGLLFLVVGFLVARRGSRDVDAYGGMAKVTPVLAGVFLIGGLSSLALPGLNSFVSEFLVLVGTFTRYRALAIVATCGIVLAAIYVLNLYKRTMTGPVTQENSLLTDLSVREKLVVAPIIALIIALGVYPKPLIDIIRPSVTATFTDVGHHDPAPTTPVAGASTTGGHS</sequence>
<dbReference type="eggNOG" id="COG1008">
    <property type="taxonomic scope" value="Bacteria"/>
</dbReference>
<keyword evidence="6" id="KW-0520">NAD</keyword>
<dbReference type="InterPro" id="IPR001750">
    <property type="entry name" value="ND/Mrp_TM"/>
</dbReference>
<evidence type="ECO:0000259" key="11">
    <source>
        <dbReference type="Pfam" id="PF00361"/>
    </source>
</evidence>
<evidence type="ECO:0000256" key="3">
    <source>
        <dbReference type="ARBA" id="ARBA00022692"/>
    </source>
</evidence>
<feature type="transmembrane region" description="Helical" evidence="10">
    <location>
        <begin position="138"/>
        <end position="155"/>
    </location>
</feature>
<feature type="transmembrane region" description="Helical" evidence="10">
    <location>
        <begin position="74"/>
        <end position="102"/>
    </location>
</feature>
<reference evidence="13 14" key="1">
    <citation type="submission" date="2010-10" db="EMBL/GenBank/DDBJ databases">
        <title>Complete sequence of Frankia sp. EuI1c.</title>
        <authorList>
            <consortium name="US DOE Joint Genome Institute"/>
            <person name="Lucas S."/>
            <person name="Copeland A."/>
            <person name="Lapidus A."/>
            <person name="Cheng J.-F."/>
            <person name="Bruce D."/>
            <person name="Goodwin L."/>
            <person name="Pitluck S."/>
            <person name="Chertkov O."/>
            <person name="Detter J.C."/>
            <person name="Han C."/>
            <person name="Tapia R."/>
            <person name="Land M."/>
            <person name="Hauser L."/>
            <person name="Jeffries C."/>
            <person name="Kyrpides N."/>
            <person name="Ivanova N."/>
            <person name="Mikhailova N."/>
            <person name="Beauchemin N."/>
            <person name="Sen A."/>
            <person name="Sur S.A."/>
            <person name="Gtari M."/>
            <person name="Wall L."/>
            <person name="Tisa L."/>
            <person name="Woyke T."/>
        </authorList>
    </citation>
    <scope>NUCLEOTIDE SEQUENCE [LARGE SCALE GENOMIC DNA]</scope>
    <source>
        <strain evidence="14">DSM 45817 / CECT 9037 / EuI1c</strain>
    </source>
</reference>
<gene>
    <name evidence="13" type="ordered locus">FraEuI1c_6262</name>
</gene>
<dbReference type="GO" id="GO:0015990">
    <property type="term" value="P:electron transport coupled proton transport"/>
    <property type="evidence" value="ECO:0007669"/>
    <property type="project" value="TreeGrafter"/>
</dbReference>
<protein>
    <submittedName>
        <fullName evidence="13">Proton-translocating NADH-quinone oxidoreductase, chain M</fullName>
    </submittedName>
</protein>
<dbReference type="GO" id="GO:0008137">
    <property type="term" value="F:NADH dehydrogenase (ubiquinone) activity"/>
    <property type="evidence" value="ECO:0007669"/>
    <property type="project" value="InterPro"/>
</dbReference>
<feature type="transmembrane region" description="Helical" evidence="10">
    <location>
        <begin position="175"/>
        <end position="195"/>
    </location>
</feature>
<feature type="transmembrane region" description="Helical" evidence="10">
    <location>
        <begin position="114"/>
        <end position="132"/>
    </location>
</feature>
<dbReference type="NCBIfam" id="NF004500">
    <property type="entry name" value="PRK05846.1-4"/>
    <property type="match status" value="1"/>
</dbReference>
<dbReference type="PRINTS" id="PR01437">
    <property type="entry name" value="NUOXDRDTASE4"/>
</dbReference>
<evidence type="ECO:0000259" key="12">
    <source>
        <dbReference type="Pfam" id="PF01059"/>
    </source>
</evidence>
<feature type="domain" description="NADH:quinone oxidoreductase/Mrp antiporter transmembrane" evidence="11">
    <location>
        <begin position="134"/>
        <end position="431"/>
    </location>
</feature>
<dbReference type="NCBIfam" id="TIGR01972">
    <property type="entry name" value="NDH_I_M"/>
    <property type="match status" value="1"/>
</dbReference>
<dbReference type="GO" id="GO:0042773">
    <property type="term" value="P:ATP synthesis coupled electron transport"/>
    <property type="evidence" value="ECO:0007669"/>
    <property type="project" value="InterPro"/>
</dbReference>
<dbReference type="AlphaFoldDB" id="E3J4I2"/>
<dbReference type="PANTHER" id="PTHR43507">
    <property type="entry name" value="NADH-UBIQUINONE OXIDOREDUCTASE CHAIN 4"/>
    <property type="match status" value="1"/>
</dbReference>
<evidence type="ECO:0000256" key="7">
    <source>
        <dbReference type="ARBA" id="ARBA00023136"/>
    </source>
</evidence>
<dbReference type="KEGG" id="fri:FraEuI1c_6262"/>
<dbReference type="GO" id="GO:0003954">
    <property type="term" value="F:NADH dehydrogenase activity"/>
    <property type="evidence" value="ECO:0007669"/>
    <property type="project" value="TreeGrafter"/>
</dbReference>
<comment type="similarity">
    <text evidence="2">Belongs to the complex I subunit 4 family.</text>
</comment>
<accession>E3J4I2</accession>